<gene>
    <name evidence="1" type="ORF">EM_035</name>
</gene>
<proteinExistence type="predicted"/>
<protein>
    <submittedName>
        <fullName evidence="1">Uncharacterized protein</fullName>
    </submittedName>
</protein>
<evidence type="ECO:0000313" key="2">
    <source>
        <dbReference type="Proteomes" id="UP000831536"/>
    </source>
</evidence>
<dbReference type="EMBL" id="ON169972">
    <property type="protein sequence ID" value="UPW35837.1"/>
    <property type="molecule type" value="Genomic_DNA"/>
</dbReference>
<reference evidence="1" key="1">
    <citation type="journal article" date="2022" name="J. Appl. Microbiol.">
        <title>Bacteriophage-Antibiotic Combinations Against Multidrug-Resistant Pseudomonas aeruginosa.</title>
        <authorList>
            <person name="Holger D."/>
            <person name="Lev K.L."/>
            <person name="Kebriaei R."/>
            <person name="Morrisette T."/>
            <person name="Shah R."/>
            <person name="Alexander J."/>
            <person name="Lehman S.M."/>
            <person name="Rybak M.J."/>
        </authorList>
    </citation>
    <scope>NUCLEOTIDE SEQUENCE</scope>
</reference>
<sequence>MWANNSAPNSYTPVTTREIKEVLVKWEYLVNKAEKDFCVAVERYNRPLTRWEKFKGMDKWSAEALLHYDSRKAYTGKVYYLELKGKLLSDIAWVLDMNSDTYSFHSEAKGKLRELQAMAKCEPGRDHYVSGSILKLIRKIERIYEMEKSLDD</sequence>
<organism evidence="1 2">
    <name type="scientific">Pseudomonas phage EM</name>
    <dbReference type="NCBI Taxonomy" id="2936914"/>
    <lineage>
        <taxon>Viruses</taxon>
        <taxon>Duplodnaviria</taxon>
        <taxon>Heunggongvirae</taxon>
        <taxon>Uroviricota</taxon>
        <taxon>Caudoviricetes</taxon>
        <taxon>Vandenendeviridae</taxon>
        <taxon>Skurskavirinae</taxon>
        <taxon>Baldwinvirus</taxon>
        <taxon>Baldwinvirus EM</taxon>
    </lineage>
</organism>
<keyword evidence="2" id="KW-1185">Reference proteome</keyword>
<dbReference type="Proteomes" id="UP000831536">
    <property type="component" value="Segment"/>
</dbReference>
<accession>A0AAE9KSQ8</accession>
<evidence type="ECO:0000313" key="1">
    <source>
        <dbReference type="EMBL" id="UPW35837.1"/>
    </source>
</evidence>
<name>A0AAE9KSQ8_9CAUD</name>